<keyword evidence="2" id="KW-0732">Signal</keyword>
<dbReference type="HOGENOM" id="CLU_113684_0_0_5"/>
<reference evidence="3 4" key="1">
    <citation type="submission" date="2009-01" db="EMBL/GenBank/DDBJ databases">
        <title>Complete sequence of chromosome of Methylobacterium nodulans ORS 2060.</title>
        <authorList>
            <consortium name="US DOE Joint Genome Institute"/>
            <person name="Lucas S."/>
            <person name="Copeland A."/>
            <person name="Lapidus A."/>
            <person name="Glavina del Rio T."/>
            <person name="Dalin E."/>
            <person name="Tice H."/>
            <person name="Bruce D."/>
            <person name="Goodwin L."/>
            <person name="Pitluck S."/>
            <person name="Sims D."/>
            <person name="Brettin T."/>
            <person name="Detter J.C."/>
            <person name="Han C."/>
            <person name="Larimer F."/>
            <person name="Land M."/>
            <person name="Hauser L."/>
            <person name="Kyrpides N."/>
            <person name="Ivanova N."/>
            <person name="Marx C.J."/>
            <person name="Richardson P."/>
        </authorList>
    </citation>
    <scope>NUCLEOTIDE SEQUENCE [LARGE SCALE GENOMIC DNA]</scope>
    <source>
        <strain evidence="4">LMG 21967 / CNCM I-2342 / ORS 2060</strain>
    </source>
</reference>
<dbReference type="STRING" id="460265.Mnod_1840"/>
<feature type="region of interest" description="Disordered" evidence="1">
    <location>
        <begin position="181"/>
        <end position="200"/>
    </location>
</feature>
<sequence>MTAGGFLKGCAVLLCGAALAGSPARAQEDDGSNPFLNILRYGGTTKPPEAPPNPDDTYCPIIDIPEGGASLQSLAGGTVRHQIALAQVSRECAPGPGGSVLVKVGVQGRALLGPGGSPGRFEAPVTVTVKHGSTILARRSRRAAVTIPTGAASATFAFVEDGITVPATAAADFEIEVGLGGGASKPARRSRKPAAAAPAG</sequence>
<feature type="chain" id="PRO_5002872113" evidence="2">
    <location>
        <begin position="27"/>
        <end position="200"/>
    </location>
</feature>
<evidence type="ECO:0000313" key="4">
    <source>
        <dbReference type="Proteomes" id="UP000008207"/>
    </source>
</evidence>
<dbReference type="RefSeq" id="WP_015928521.1">
    <property type="nucleotide sequence ID" value="NC_011894.1"/>
</dbReference>
<keyword evidence="4" id="KW-1185">Reference proteome</keyword>
<dbReference type="eggNOG" id="ENOG503349C">
    <property type="taxonomic scope" value="Bacteria"/>
</dbReference>
<name>B8IS18_METNO</name>
<gene>
    <name evidence="3" type="ordered locus">Mnod_1840</name>
</gene>
<dbReference type="EMBL" id="CP001349">
    <property type="protein sequence ID" value="ACL56830.1"/>
    <property type="molecule type" value="Genomic_DNA"/>
</dbReference>
<dbReference type="Proteomes" id="UP000008207">
    <property type="component" value="Chromosome"/>
</dbReference>
<accession>B8IS18</accession>
<feature type="signal peptide" evidence="2">
    <location>
        <begin position="1"/>
        <end position="26"/>
    </location>
</feature>
<dbReference type="AlphaFoldDB" id="B8IS18"/>
<proteinExistence type="predicted"/>
<dbReference type="KEGG" id="mno:Mnod_1840"/>
<evidence type="ECO:0000256" key="2">
    <source>
        <dbReference type="SAM" id="SignalP"/>
    </source>
</evidence>
<organism evidence="3 4">
    <name type="scientific">Methylobacterium nodulans (strain LMG 21967 / CNCM I-2342 / ORS 2060)</name>
    <dbReference type="NCBI Taxonomy" id="460265"/>
    <lineage>
        <taxon>Bacteria</taxon>
        <taxon>Pseudomonadati</taxon>
        <taxon>Pseudomonadota</taxon>
        <taxon>Alphaproteobacteria</taxon>
        <taxon>Hyphomicrobiales</taxon>
        <taxon>Methylobacteriaceae</taxon>
        <taxon>Methylobacterium</taxon>
    </lineage>
</organism>
<evidence type="ECO:0000313" key="3">
    <source>
        <dbReference type="EMBL" id="ACL56830.1"/>
    </source>
</evidence>
<protein>
    <submittedName>
        <fullName evidence="3">Uncharacterized protein</fullName>
    </submittedName>
</protein>
<evidence type="ECO:0000256" key="1">
    <source>
        <dbReference type="SAM" id="MobiDB-lite"/>
    </source>
</evidence>
<dbReference type="OrthoDB" id="7678486at2"/>